<protein>
    <submittedName>
        <fullName evidence="1">Uncharacterized protein</fullName>
    </submittedName>
</protein>
<organism evidence="1">
    <name type="scientific">Rhizophora mucronata</name>
    <name type="common">Asiatic mangrove</name>
    <dbReference type="NCBI Taxonomy" id="61149"/>
    <lineage>
        <taxon>Eukaryota</taxon>
        <taxon>Viridiplantae</taxon>
        <taxon>Streptophyta</taxon>
        <taxon>Embryophyta</taxon>
        <taxon>Tracheophyta</taxon>
        <taxon>Spermatophyta</taxon>
        <taxon>Magnoliopsida</taxon>
        <taxon>eudicotyledons</taxon>
        <taxon>Gunneridae</taxon>
        <taxon>Pentapetalae</taxon>
        <taxon>rosids</taxon>
        <taxon>fabids</taxon>
        <taxon>Malpighiales</taxon>
        <taxon>Rhizophoraceae</taxon>
        <taxon>Rhizophora</taxon>
    </lineage>
</organism>
<reference evidence="1" key="1">
    <citation type="submission" date="2018-02" db="EMBL/GenBank/DDBJ databases">
        <title>Rhizophora mucronata_Transcriptome.</title>
        <authorList>
            <person name="Meera S.P."/>
            <person name="Sreeshan A."/>
            <person name="Augustine A."/>
        </authorList>
    </citation>
    <scope>NUCLEOTIDE SEQUENCE</scope>
    <source>
        <tissue evidence="1">Leaf</tissue>
    </source>
</reference>
<evidence type="ECO:0000313" key="1">
    <source>
        <dbReference type="EMBL" id="MBX48535.1"/>
    </source>
</evidence>
<dbReference type="EMBL" id="GGEC01068051">
    <property type="protein sequence ID" value="MBX48535.1"/>
    <property type="molecule type" value="Transcribed_RNA"/>
</dbReference>
<name>A0A2P2P194_RHIMU</name>
<sequence>MEEDSENILKFHSLSFKILLPLHLEHNFKLYLIVSESLTNIKPR</sequence>
<dbReference type="AlphaFoldDB" id="A0A2P2P194"/>
<accession>A0A2P2P194</accession>
<proteinExistence type="predicted"/>